<dbReference type="InterPro" id="IPR029063">
    <property type="entry name" value="SAM-dependent_MTases_sf"/>
</dbReference>
<protein>
    <recommendedName>
        <fullName evidence="1">Methyltransferase domain-containing protein</fullName>
    </recommendedName>
</protein>
<proteinExistence type="predicted"/>
<reference evidence="2" key="1">
    <citation type="journal article" date="2023" name="G3 (Bethesda)">
        <title>A reference genome for the long-term kleptoplast-retaining sea slug Elysia crispata morphotype clarki.</title>
        <authorList>
            <person name="Eastman K.E."/>
            <person name="Pendleton A.L."/>
            <person name="Shaikh M.A."/>
            <person name="Suttiyut T."/>
            <person name="Ogas R."/>
            <person name="Tomko P."/>
            <person name="Gavelis G."/>
            <person name="Widhalm J.R."/>
            <person name="Wisecaver J.H."/>
        </authorList>
    </citation>
    <scope>NUCLEOTIDE SEQUENCE</scope>
    <source>
        <strain evidence="2">ECLA1</strain>
    </source>
</reference>
<gene>
    <name evidence="2" type="ORF">RRG08_017793</name>
</gene>
<sequence>MMGLFCRRLTLSRLLAVLMMSCALAMLLSFRSLSSSNKRRGKRSLEFPPIQTVYRWIQGYNQSNHQVLPNNSVLNAMTWPELAHVYHRYVENIQVICHTMVRLGNLKDGGWETCTDPAYRPREPCIIYSFGINDDFTFDDDVSKFYGCHVHSFDPSTTMHDHKRSNNITFHATGVADFDGTWRTWRMLTLRSIAEELGHEMSEVSMVKLDVEEWEWTVLPQALSSHALDEVSQLLLELHITIKPQPKRERYLQALLTLAQLYRAGFRIFYTRRNLQCSFRQIFDGSQKTGCHEVHMVKSGQHAKVSTE</sequence>
<dbReference type="Pfam" id="PF13383">
    <property type="entry name" value="Methyltransf_22"/>
    <property type="match status" value="1"/>
</dbReference>
<dbReference type="PANTHER" id="PTHR32026:SF10">
    <property type="entry name" value="METHYLTRANSFERASE-LIKE PROTEIN 24-RELATED"/>
    <property type="match status" value="1"/>
</dbReference>
<keyword evidence="3" id="KW-1185">Reference proteome</keyword>
<dbReference type="EMBL" id="JAWDGP010003529">
    <property type="protein sequence ID" value="KAK3773626.1"/>
    <property type="molecule type" value="Genomic_DNA"/>
</dbReference>
<dbReference type="PANTHER" id="PTHR32026">
    <property type="entry name" value="METHYLTRANSFERASE-LIKE PROTEIN 24"/>
    <property type="match status" value="1"/>
</dbReference>
<evidence type="ECO:0000313" key="3">
    <source>
        <dbReference type="Proteomes" id="UP001283361"/>
    </source>
</evidence>
<comment type="caution">
    <text evidence="2">The sequence shown here is derived from an EMBL/GenBank/DDBJ whole genome shotgun (WGS) entry which is preliminary data.</text>
</comment>
<feature type="domain" description="Methyltransferase" evidence="1">
    <location>
        <begin position="78"/>
        <end position="271"/>
    </location>
</feature>
<dbReference type="InterPro" id="IPR025714">
    <property type="entry name" value="Methyltranfer_dom"/>
</dbReference>
<dbReference type="Proteomes" id="UP001283361">
    <property type="component" value="Unassembled WGS sequence"/>
</dbReference>
<evidence type="ECO:0000313" key="2">
    <source>
        <dbReference type="EMBL" id="KAK3773626.1"/>
    </source>
</evidence>
<dbReference type="SUPFAM" id="SSF53335">
    <property type="entry name" value="S-adenosyl-L-methionine-dependent methyltransferases"/>
    <property type="match status" value="1"/>
</dbReference>
<organism evidence="2 3">
    <name type="scientific">Elysia crispata</name>
    <name type="common">lettuce slug</name>
    <dbReference type="NCBI Taxonomy" id="231223"/>
    <lineage>
        <taxon>Eukaryota</taxon>
        <taxon>Metazoa</taxon>
        <taxon>Spiralia</taxon>
        <taxon>Lophotrochozoa</taxon>
        <taxon>Mollusca</taxon>
        <taxon>Gastropoda</taxon>
        <taxon>Heterobranchia</taxon>
        <taxon>Euthyneura</taxon>
        <taxon>Panpulmonata</taxon>
        <taxon>Sacoglossa</taxon>
        <taxon>Placobranchoidea</taxon>
        <taxon>Plakobranchidae</taxon>
        <taxon>Elysia</taxon>
    </lineage>
</organism>
<evidence type="ECO:0000259" key="1">
    <source>
        <dbReference type="Pfam" id="PF13383"/>
    </source>
</evidence>
<dbReference type="AlphaFoldDB" id="A0AAE1DK60"/>
<accession>A0AAE1DK60</accession>
<name>A0AAE1DK60_9GAST</name>
<dbReference type="InterPro" id="IPR026913">
    <property type="entry name" value="METTL24"/>
</dbReference>